<dbReference type="PANTHER" id="PTHR10963:SF22">
    <property type="entry name" value="GLYCOSIDASE CRH2-RELATED"/>
    <property type="match status" value="1"/>
</dbReference>
<dbReference type="PANTHER" id="PTHR10963">
    <property type="entry name" value="GLYCOSYL HYDROLASE-RELATED"/>
    <property type="match status" value="1"/>
</dbReference>
<feature type="compositionally biased region" description="Low complexity" evidence="4">
    <location>
        <begin position="115"/>
        <end position="128"/>
    </location>
</feature>
<evidence type="ECO:0000256" key="4">
    <source>
        <dbReference type="SAM" id="MobiDB-lite"/>
    </source>
</evidence>
<dbReference type="GO" id="GO:0016757">
    <property type="term" value="F:glycosyltransferase activity"/>
    <property type="evidence" value="ECO:0007669"/>
    <property type="project" value="TreeGrafter"/>
</dbReference>
<keyword evidence="5" id="KW-1133">Transmembrane helix</keyword>
<name>A0A0L6VDW5_9BASI</name>
<evidence type="ECO:0000256" key="1">
    <source>
        <dbReference type="ARBA" id="ARBA00022729"/>
    </source>
</evidence>
<keyword evidence="5" id="KW-0812">Transmembrane</keyword>
<dbReference type="SUPFAM" id="SSF49899">
    <property type="entry name" value="Concanavalin A-like lectins/glucanases"/>
    <property type="match status" value="1"/>
</dbReference>
<keyword evidence="3" id="KW-0326">Glycosidase</keyword>
<organism evidence="8 9">
    <name type="scientific">Puccinia sorghi</name>
    <dbReference type="NCBI Taxonomy" id="27349"/>
    <lineage>
        <taxon>Eukaryota</taxon>
        <taxon>Fungi</taxon>
        <taxon>Dikarya</taxon>
        <taxon>Basidiomycota</taxon>
        <taxon>Pucciniomycotina</taxon>
        <taxon>Pucciniomycetes</taxon>
        <taxon>Pucciniales</taxon>
        <taxon>Pucciniaceae</taxon>
        <taxon>Puccinia</taxon>
    </lineage>
</organism>
<evidence type="ECO:0000256" key="3">
    <source>
        <dbReference type="ARBA" id="ARBA00023295"/>
    </source>
</evidence>
<keyword evidence="1 6" id="KW-0732">Signal</keyword>
<evidence type="ECO:0000313" key="9">
    <source>
        <dbReference type="Proteomes" id="UP000037035"/>
    </source>
</evidence>
<feature type="compositionally biased region" description="Polar residues" evidence="4">
    <location>
        <begin position="163"/>
        <end position="178"/>
    </location>
</feature>
<evidence type="ECO:0000256" key="5">
    <source>
        <dbReference type="SAM" id="Phobius"/>
    </source>
</evidence>
<feature type="chain" id="PRO_5005567991" description="GH16 domain-containing protein" evidence="6">
    <location>
        <begin position="23"/>
        <end position="556"/>
    </location>
</feature>
<evidence type="ECO:0000259" key="7">
    <source>
        <dbReference type="PROSITE" id="PS51762"/>
    </source>
</evidence>
<evidence type="ECO:0000313" key="8">
    <source>
        <dbReference type="EMBL" id="KNZ58966.1"/>
    </source>
</evidence>
<dbReference type="InterPro" id="IPR050546">
    <property type="entry name" value="Glycosyl_Hydrlase_16"/>
</dbReference>
<dbReference type="InterPro" id="IPR013320">
    <property type="entry name" value="ConA-like_dom_sf"/>
</dbReference>
<dbReference type="InterPro" id="IPR000757">
    <property type="entry name" value="Beta-glucanase-like"/>
</dbReference>
<dbReference type="GO" id="GO:0031505">
    <property type="term" value="P:fungal-type cell wall organization"/>
    <property type="evidence" value="ECO:0007669"/>
    <property type="project" value="TreeGrafter"/>
</dbReference>
<comment type="caution">
    <text evidence="8">The sequence shown here is derived from an EMBL/GenBank/DDBJ whole genome shotgun (WGS) entry which is preliminary data.</text>
</comment>
<dbReference type="Pfam" id="PF00722">
    <property type="entry name" value="Glyco_hydro_16"/>
    <property type="match status" value="1"/>
</dbReference>
<dbReference type="GO" id="GO:0009277">
    <property type="term" value="C:fungal-type cell wall"/>
    <property type="evidence" value="ECO:0007669"/>
    <property type="project" value="TreeGrafter"/>
</dbReference>
<dbReference type="Gene3D" id="2.60.120.200">
    <property type="match status" value="1"/>
</dbReference>
<sequence length="556" mass="58748">MTKLHSSVLLLALVSGLSEVLGSPAAPCTGWHSKPRTKLRAAVKKPHAALYNAQQAVPNYNLAGIPFTWAEASSPYTGPLFPYDDQAAASSPYTQAPVPQIQAGSGPSIREEVPHSQLAAPNAQAAVPNSPPPAVSHNPEPLPYSQPAVPNFQPAVPNIQPAVHNNQATVPTTQSAGPNTAGAAIPGGQPEAPRYEAVVPDLQAFLNDTRAAVPNGQAAVVANSQAALPQHQAVVPNIQVAGPNVTAGVHNATASVAKARAAVPNPHAEVTKSREAVLPAIQAKLPKPQGTVATHSQCTPMVENFDSSRLSSSWVQLSRHPNATQMNPRGGVNLVLSPPAGPVAVSKDGKTNDKLGDGSTLNSTFSLLYGKVSFTMAASDVRGAVSALVLLGTFTADEIDVEVVGGDPKHWQTNVFRPAPGETEPLYGVFGGVHAYPKDGYCATTHTYTIDWSPSGITWSVDGNVVRTLTPEQTLHNGQRHFPSALSRVQIGLWDASSPLGTSGWANGPIPWSVYQISLSVMWYSWLIFVFFFCRNQRQRKPISATIKSVKVECPY</sequence>
<gene>
    <name evidence="8" type="ORF">VP01_1825g1</name>
</gene>
<feature type="transmembrane region" description="Helical" evidence="5">
    <location>
        <begin position="512"/>
        <end position="534"/>
    </location>
</feature>
<dbReference type="OrthoDB" id="4781at2759"/>
<feature type="region of interest" description="Disordered" evidence="4">
    <location>
        <begin position="91"/>
        <end position="192"/>
    </location>
</feature>
<reference evidence="8 9" key="1">
    <citation type="submission" date="2015-08" db="EMBL/GenBank/DDBJ databases">
        <title>Next Generation Sequencing and Analysis of the Genome of Puccinia sorghi L Schw, the Causal Agent of Maize Common Rust.</title>
        <authorList>
            <person name="Rochi L."/>
            <person name="Burguener G."/>
            <person name="Darino M."/>
            <person name="Turjanski A."/>
            <person name="Kreff E."/>
            <person name="Dieguez M.J."/>
            <person name="Sacco F."/>
        </authorList>
    </citation>
    <scope>NUCLEOTIDE SEQUENCE [LARGE SCALE GENOMIC DNA]</scope>
    <source>
        <strain evidence="8 9">RO10H11247</strain>
    </source>
</reference>
<keyword evidence="2" id="KW-0378">Hydrolase</keyword>
<protein>
    <recommendedName>
        <fullName evidence="7">GH16 domain-containing protein</fullName>
    </recommendedName>
</protein>
<feature type="compositionally biased region" description="Pro residues" evidence="4">
    <location>
        <begin position="129"/>
        <end position="144"/>
    </location>
</feature>
<feature type="domain" description="GH16" evidence="7">
    <location>
        <begin position="280"/>
        <end position="521"/>
    </location>
</feature>
<dbReference type="Proteomes" id="UP000037035">
    <property type="component" value="Unassembled WGS sequence"/>
</dbReference>
<dbReference type="VEuPathDB" id="FungiDB:VP01_1825g1"/>
<keyword evidence="9" id="KW-1185">Reference proteome</keyword>
<dbReference type="PROSITE" id="PS51762">
    <property type="entry name" value="GH16_2"/>
    <property type="match status" value="1"/>
</dbReference>
<accession>A0A0L6VDW5</accession>
<dbReference type="EMBL" id="LAVV01006643">
    <property type="protein sequence ID" value="KNZ58966.1"/>
    <property type="molecule type" value="Genomic_DNA"/>
</dbReference>
<dbReference type="GO" id="GO:0004553">
    <property type="term" value="F:hydrolase activity, hydrolyzing O-glycosyl compounds"/>
    <property type="evidence" value="ECO:0007669"/>
    <property type="project" value="InterPro"/>
</dbReference>
<evidence type="ECO:0000256" key="2">
    <source>
        <dbReference type="ARBA" id="ARBA00022801"/>
    </source>
</evidence>
<feature type="signal peptide" evidence="6">
    <location>
        <begin position="1"/>
        <end position="22"/>
    </location>
</feature>
<dbReference type="GO" id="GO:0005975">
    <property type="term" value="P:carbohydrate metabolic process"/>
    <property type="evidence" value="ECO:0007669"/>
    <property type="project" value="InterPro"/>
</dbReference>
<keyword evidence="5" id="KW-0472">Membrane</keyword>
<proteinExistence type="predicted"/>
<dbReference type="STRING" id="27349.A0A0L6VDW5"/>
<dbReference type="AlphaFoldDB" id="A0A0L6VDW5"/>
<evidence type="ECO:0000256" key="6">
    <source>
        <dbReference type="SAM" id="SignalP"/>
    </source>
</evidence>